<evidence type="ECO:0000313" key="4">
    <source>
        <dbReference type="EMBL" id="VVC27469.1"/>
    </source>
</evidence>
<dbReference type="GO" id="GO:0005524">
    <property type="term" value="F:ATP binding"/>
    <property type="evidence" value="ECO:0007669"/>
    <property type="project" value="UniProtKB-KW"/>
</dbReference>
<organism evidence="4 5">
    <name type="scientific">Cinara cedri</name>
    <dbReference type="NCBI Taxonomy" id="506608"/>
    <lineage>
        <taxon>Eukaryota</taxon>
        <taxon>Metazoa</taxon>
        <taxon>Ecdysozoa</taxon>
        <taxon>Arthropoda</taxon>
        <taxon>Hexapoda</taxon>
        <taxon>Insecta</taxon>
        <taxon>Pterygota</taxon>
        <taxon>Neoptera</taxon>
        <taxon>Paraneoptera</taxon>
        <taxon>Hemiptera</taxon>
        <taxon>Sternorrhyncha</taxon>
        <taxon>Aphidomorpha</taxon>
        <taxon>Aphidoidea</taxon>
        <taxon>Aphididae</taxon>
        <taxon>Lachninae</taxon>
        <taxon>Cinara</taxon>
    </lineage>
</organism>
<evidence type="ECO:0000313" key="5">
    <source>
        <dbReference type="Proteomes" id="UP000325440"/>
    </source>
</evidence>
<dbReference type="AlphaFoldDB" id="A0A5E4M7U2"/>
<gene>
    <name evidence="4" type="ORF">CINCED_3A018026</name>
</gene>
<keyword evidence="4" id="KW-0347">Helicase</keyword>
<sequence>MSDVIVPPGRDGVIQCVEELCQHLRYVFNKKFVVICQHDDHVHVAHVCKQTTNSCRCSWLVISKNFRRYKRRNIRRRVYACDFDAADWSDIVGYFCTNGHIAEEVFCDGADVRLCSEIRNFSKNQNSVSSQKGMVEACIHQGPGDLCGTKSAYRRNDAGGRGHIGARKLPSKSQNGVHQQPNVPMTFEDLFKYFPTCPPDAFVNIKEFYLNPILNKYDENDKLVRITLRNWCTIIRDWDIFDFNTYYNTTGVSPYFNAYSRSSNNLYFTVEKSLDIANELLNFQFQNNATEIYNFLNTLYCVLDKKIPKLNSICIYSPPSAGKNFFFDAVASYFLNYGMFGTANKNNNFTWADGAGKRLVIWNEPNYEQHHIEKMKELLGGDTTRVHVKYKGDQPLQGPPIILLTNNYLSICNDSLFTDRLRTYRWEAAPFLKDYARKLNPLFFFKLLVQWKIVVDNIVIL</sequence>
<dbReference type="EMBL" id="CABPRJ010000124">
    <property type="protein sequence ID" value="VVC27469.1"/>
    <property type="molecule type" value="Genomic_DNA"/>
</dbReference>
<evidence type="ECO:0000256" key="2">
    <source>
        <dbReference type="ARBA" id="ARBA00022840"/>
    </source>
</evidence>
<evidence type="ECO:0000259" key="3">
    <source>
        <dbReference type="PROSITE" id="PS51206"/>
    </source>
</evidence>
<dbReference type="GO" id="GO:0016787">
    <property type="term" value="F:hydrolase activity"/>
    <property type="evidence" value="ECO:0007669"/>
    <property type="project" value="UniProtKB-KW"/>
</dbReference>
<feature type="domain" description="SF3 helicase" evidence="3">
    <location>
        <begin position="287"/>
        <end position="448"/>
    </location>
</feature>
<reference evidence="4 5" key="1">
    <citation type="submission" date="2019-08" db="EMBL/GenBank/DDBJ databases">
        <authorList>
            <person name="Alioto T."/>
            <person name="Alioto T."/>
            <person name="Gomez Garrido J."/>
        </authorList>
    </citation>
    <scope>NUCLEOTIDE SEQUENCE [LARGE SCALE GENOMIC DNA]</scope>
</reference>
<dbReference type="Gene3D" id="3.40.50.300">
    <property type="entry name" value="P-loop containing nucleotide triphosphate hydrolases"/>
    <property type="match status" value="1"/>
</dbReference>
<keyword evidence="5" id="KW-1185">Reference proteome</keyword>
<keyword evidence="2" id="KW-0067">ATP-binding</keyword>
<dbReference type="InterPro" id="IPR027417">
    <property type="entry name" value="P-loop_NTPase"/>
</dbReference>
<proteinExistence type="predicted"/>
<dbReference type="PROSITE" id="PS51206">
    <property type="entry name" value="SF3_HELICASE_1"/>
    <property type="match status" value="1"/>
</dbReference>
<protein>
    <submittedName>
        <fullName evidence="4">Helicase, superfamily 3, DNA virus,P-loop containing nucleoside triphosphate hydrolase,Parvovirus</fullName>
    </submittedName>
</protein>
<keyword evidence="4" id="KW-0378">Hydrolase</keyword>
<dbReference type="OrthoDB" id="6621717at2759"/>
<dbReference type="SUPFAM" id="SSF52540">
    <property type="entry name" value="P-loop containing nucleoside triphosphate hydrolases"/>
    <property type="match status" value="1"/>
</dbReference>
<name>A0A5E4M7U2_9HEMI</name>
<dbReference type="Proteomes" id="UP000325440">
    <property type="component" value="Unassembled WGS sequence"/>
</dbReference>
<keyword evidence="1" id="KW-0547">Nucleotide-binding</keyword>
<dbReference type="GO" id="GO:0019079">
    <property type="term" value="P:viral genome replication"/>
    <property type="evidence" value="ECO:0007669"/>
    <property type="project" value="InterPro"/>
</dbReference>
<dbReference type="InterPro" id="IPR001257">
    <property type="entry name" value="Parvovirus_NS1_helicase"/>
</dbReference>
<dbReference type="InterPro" id="IPR014015">
    <property type="entry name" value="Helicase_SF3_DNA-vir"/>
</dbReference>
<accession>A0A5E4M7U2</accession>
<dbReference type="Pfam" id="PF01057">
    <property type="entry name" value="Parvo_NS1"/>
    <property type="match status" value="1"/>
</dbReference>
<evidence type="ECO:0000256" key="1">
    <source>
        <dbReference type="ARBA" id="ARBA00022741"/>
    </source>
</evidence>
<dbReference type="GO" id="GO:0004386">
    <property type="term" value="F:helicase activity"/>
    <property type="evidence" value="ECO:0007669"/>
    <property type="project" value="UniProtKB-KW"/>
</dbReference>